<evidence type="ECO:0000313" key="7">
    <source>
        <dbReference type="Proteomes" id="UP000294743"/>
    </source>
</evidence>
<sequence length="335" mass="37465">MSNLRDVAKKADVSLATVARVLSNDESFKVTPETKEKIFSAAKDLNYIYKSKKTKKKPWRVGFILALTAEKYSDPYFTSILSAAEAEAEKLDIQPIIARNYNELLKPEILKEFLDFELDGVIIMERLPADMMQQLQSKIPHIIGIDPIQSNLNIITFDAYRATTIALEHLIQKGNRRIAYIGGAGINEVFDDTLRMAAYRETLRRNDLTFDEAIVRNCDWDLNTCGKQTDEILALENRPDAIFAGSDTLGSVILGRIFASGLRCPDDISVIGFNNIPTSEHTTPPLSTIEVPTKTIGKLAIKRLHELLTNTDTEIYTISLPVTLIERESTGGKSK</sequence>
<dbReference type="InterPro" id="IPR010982">
    <property type="entry name" value="Lambda_DNA-bd_dom_sf"/>
</dbReference>
<dbReference type="PANTHER" id="PTHR30146">
    <property type="entry name" value="LACI-RELATED TRANSCRIPTIONAL REPRESSOR"/>
    <property type="match status" value="1"/>
</dbReference>
<keyword evidence="2" id="KW-0805">Transcription regulation</keyword>
<dbReference type="InterPro" id="IPR000843">
    <property type="entry name" value="HTH_LacI"/>
</dbReference>
<proteinExistence type="predicted"/>
<evidence type="ECO:0000256" key="2">
    <source>
        <dbReference type="ARBA" id="ARBA00023015"/>
    </source>
</evidence>
<dbReference type="CDD" id="cd01392">
    <property type="entry name" value="HTH_LacI"/>
    <property type="match status" value="1"/>
</dbReference>
<dbReference type="OrthoDB" id="43195at2"/>
<dbReference type="SMART" id="SM00354">
    <property type="entry name" value="HTH_LACI"/>
    <property type="match status" value="1"/>
</dbReference>
<dbReference type="GO" id="GO:0000976">
    <property type="term" value="F:transcription cis-regulatory region binding"/>
    <property type="evidence" value="ECO:0007669"/>
    <property type="project" value="TreeGrafter"/>
</dbReference>
<organism evidence="6 7">
    <name type="scientific">Breznakia blatticola</name>
    <dbReference type="NCBI Taxonomy" id="1754012"/>
    <lineage>
        <taxon>Bacteria</taxon>
        <taxon>Bacillati</taxon>
        <taxon>Bacillota</taxon>
        <taxon>Erysipelotrichia</taxon>
        <taxon>Erysipelotrichales</taxon>
        <taxon>Erysipelotrichaceae</taxon>
        <taxon>Breznakia</taxon>
    </lineage>
</organism>
<evidence type="ECO:0000256" key="1">
    <source>
        <dbReference type="ARBA" id="ARBA00022491"/>
    </source>
</evidence>
<keyword evidence="3" id="KW-0238">DNA-binding</keyword>
<dbReference type="SUPFAM" id="SSF53822">
    <property type="entry name" value="Periplasmic binding protein-like I"/>
    <property type="match status" value="1"/>
</dbReference>
<accession>A0A4R7ZCT4</accession>
<dbReference type="EMBL" id="SODD01000043">
    <property type="protein sequence ID" value="TDW13211.1"/>
    <property type="molecule type" value="Genomic_DNA"/>
</dbReference>
<evidence type="ECO:0000256" key="4">
    <source>
        <dbReference type="ARBA" id="ARBA00023163"/>
    </source>
</evidence>
<dbReference type="Pfam" id="PF00356">
    <property type="entry name" value="LacI"/>
    <property type="match status" value="1"/>
</dbReference>
<evidence type="ECO:0000259" key="5">
    <source>
        <dbReference type="PROSITE" id="PS50932"/>
    </source>
</evidence>
<dbReference type="Pfam" id="PF13377">
    <property type="entry name" value="Peripla_BP_3"/>
    <property type="match status" value="1"/>
</dbReference>
<gene>
    <name evidence="6" type="ORF">EDD63_1434</name>
</gene>
<name>A0A4R7ZCT4_9FIRM</name>
<comment type="caution">
    <text evidence="6">The sequence shown here is derived from an EMBL/GenBank/DDBJ whole genome shotgun (WGS) entry which is preliminary data.</text>
</comment>
<dbReference type="InterPro" id="IPR028082">
    <property type="entry name" value="Peripla_BP_I"/>
</dbReference>
<dbReference type="RefSeq" id="WP_134170867.1">
    <property type="nucleotide sequence ID" value="NZ_SODD01000043.1"/>
</dbReference>
<feature type="domain" description="HTH lacI-type" evidence="5">
    <location>
        <begin position="2"/>
        <end position="54"/>
    </location>
</feature>
<evidence type="ECO:0000313" key="6">
    <source>
        <dbReference type="EMBL" id="TDW13211.1"/>
    </source>
</evidence>
<keyword evidence="4" id="KW-0804">Transcription</keyword>
<dbReference type="PROSITE" id="PS50932">
    <property type="entry name" value="HTH_LACI_2"/>
    <property type="match status" value="1"/>
</dbReference>
<dbReference type="AlphaFoldDB" id="A0A4R7ZCT4"/>
<dbReference type="Gene3D" id="3.40.50.2300">
    <property type="match status" value="2"/>
</dbReference>
<dbReference type="PROSITE" id="PS00356">
    <property type="entry name" value="HTH_LACI_1"/>
    <property type="match status" value="1"/>
</dbReference>
<reference evidence="6 7" key="1">
    <citation type="submission" date="2019-03" db="EMBL/GenBank/DDBJ databases">
        <title>Genomic Encyclopedia of Type Strains, Phase IV (KMG-IV): sequencing the most valuable type-strain genomes for metagenomic binning, comparative biology and taxonomic classification.</title>
        <authorList>
            <person name="Goeker M."/>
        </authorList>
    </citation>
    <scope>NUCLEOTIDE SEQUENCE [LARGE SCALE GENOMIC DNA]</scope>
    <source>
        <strain evidence="6 7">DSM 28867</strain>
    </source>
</reference>
<protein>
    <submittedName>
        <fullName evidence="6">LacI family transcriptional regulator</fullName>
    </submittedName>
</protein>
<dbReference type="Proteomes" id="UP000294743">
    <property type="component" value="Unassembled WGS sequence"/>
</dbReference>
<keyword evidence="7" id="KW-1185">Reference proteome</keyword>
<dbReference type="InterPro" id="IPR046335">
    <property type="entry name" value="LacI/GalR-like_sensor"/>
</dbReference>
<keyword evidence="1" id="KW-0678">Repressor</keyword>
<dbReference type="PANTHER" id="PTHR30146:SF148">
    <property type="entry name" value="HTH-TYPE TRANSCRIPTIONAL REPRESSOR PURR-RELATED"/>
    <property type="match status" value="1"/>
</dbReference>
<dbReference type="SUPFAM" id="SSF47413">
    <property type="entry name" value="lambda repressor-like DNA-binding domains"/>
    <property type="match status" value="1"/>
</dbReference>
<evidence type="ECO:0000256" key="3">
    <source>
        <dbReference type="ARBA" id="ARBA00023125"/>
    </source>
</evidence>
<dbReference type="Gene3D" id="1.10.260.40">
    <property type="entry name" value="lambda repressor-like DNA-binding domains"/>
    <property type="match status" value="1"/>
</dbReference>
<dbReference type="GO" id="GO:0003700">
    <property type="term" value="F:DNA-binding transcription factor activity"/>
    <property type="evidence" value="ECO:0007669"/>
    <property type="project" value="TreeGrafter"/>
</dbReference>